<accession>A0A1H6IAN0</accession>
<evidence type="ECO:0000313" key="2">
    <source>
        <dbReference type="Proteomes" id="UP000183190"/>
    </source>
</evidence>
<dbReference type="AlphaFoldDB" id="A0A1H6IAN0"/>
<reference evidence="1 2" key="1">
    <citation type="submission" date="2016-10" db="EMBL/GenBank/DDBJ databases">
        <authorList>
            <person name="de Groot N.N."/>
        </authorList>
    </citation>
    <scope>NUCLEOTIDE SEQUENCE [LARGE SCALE GENOMIC DNA]</scope>
    <source>
        <strain evidence="1 2">YAD2003</strain>
    </source>
</reference>
<organism evidence="1 2">
    <name type="scientific">Ruminococcus flavefaciens</name>
    <dbReference type="NCBI Taxonomy" id="1265"/>
    <lineage>
        <taxon>Bacteria</taxon>
        <taxon>Bacillati</taxon>
        <taxon>Bacillota</taxon>
        <taxon>Clostridia</taxon>
        <taxon>Eubacteriales</taxon>
        <taxon>Oscillospiraceae</taxon>
        <taxon>Ruminococcus</taxon>
    </lineage>
</organism>
<dbReference type="EMBL" id="FNWV01000002">
    <property type="protein sequence ID" value="SEH45363.1"/>
    <property type="molecule type" value="Genomic_DNA"/>
</dbReference>
<name>A0A1H6IAN0_RUMFL</name>
<evidence type="ECO:0008006" key="3">
    <source>
        <dbReference type="Google" id="ProtNLM"/>
    </source>
</evidence>
<sequence>MKVRKINCPYCNIMMKYIGTKRIQLGKSGLIFEHLDQWASGALTVSIYECPECAKLEFFRFKKTKRKKDDTVTNI</sequence>
<dbReference type="OrthoDB" id="2085419at2"/>
<evidence type="ECO:0000313" key="1">
    <source>
        <dbReference type="EMBL" id="SEH45363.1"/>
    </source>
</evidence>
<dbReference type="Proteomes" id="UP000183190">
    <property type="component" value="Unassembled WGS sequence"/>
</dbReference>
<protein>
    <recommendedName>
        <fullName evidence="3">Nucleic-acid-binding protein containing Zn-ribbon domain</fullName>
    </recommendedName>
</protein>
<gene>
    <name evidence="1" type="ORF">SAMN02910265_00720</name>
</gene>
<proteinExistence type="predicted"/>
<dbReference type="RefSeq" id="WP_074714531.1">
    <property type="nucleotide sequence ID" value="NZ_FNWV01000002.1"/>
</dbReference>